<dbReference type="Proteomes" id="UP000051861">
    <property type="component" value="Unassembled WGS sequence"/>
</dbReference>
<sequence>MRIKTKCLTILLAFLITGLTGSWVFAQEVRIGALQDTTGATSDVGKNEAAGVREAFQYYNDTG</sequence>
<gene>
    <name evidence="2" type="ORF">AMJ44_14615</name>
</gene>
<evidence type="ECO:0008006" key="4">
    <source>
        <dbReference type="Google" id="ProtNLM"/>
    </source>
</evidence>
<dbReference type="AlphaFoldDB" id="A0A0S7XM33"/>
<reference evidence="2 3" key="1">
    <citation type="journal article" date="2015" name="Microbiome">
        <title>Genomic resolution of linkages in carbon, nitrogen, and sulfur cycling among widespread estuary sediment bacteria.</title>
        <authorList>
            <person name="Baker B.J."/>
            <person name="Lazar C.S."/>
            <person name="Teske A.P."/>
            <person name="Dick G.J."/>
        </authorList>
    </citation>
    <scope>NUCLEOTIDE SEQUENCE [LARGE SCALE GENOMIC DNA]</scope>
    <source>
        <strain evidence="2">DG_54_3</strain>
    </source>
</reference>
<keyword evidence="1" id="KW-0732">Signal</keyword>
<dbReference type="Gene3D" id="3.40.50.2300">
    <property type="match status" value="1"/>
</dbReference>
<evidence type="ECO:0000313" key="3">
    <source>
        <dbReference type="Proteomes" id="UP000051861"/>
    </source>
</evidence>
<proteinExistence type="predicted"/>
<evidence type="ECO:0000256" key="1">
    <source>
        <dbReference type="SAM" id="SignalP"/>
    </source>
</evidence>
<protein>
    <recommendedName>
        <fullName evidence="4">Leucine-binding protein domain-containing protein</fullName>
    </recommendedName>
</protein>
<organism evidence="2 3">
    <name type="scientific">candidate division WOR-1 bacterium DG_54_3</name>
    <dbReference type="NCBI Taxonomy" id="1703775"/>
    <lineage>
        <taxon>Bacteria</taxon>
        <taxon>Bacillati</taxon>
        <taxon>Saganbacteria</taxon>
    </lineage>
</organism>
<feature type="non-terminal residue" evidence="2">
    <location>
        <position position="63"/>
    </location>
</feature>
<dbReference type="EMBL" id="LIZX01000240">
    <property type="protein sequence ID" value="KPJ63251.1"/>
    <property type="molecule type" value="Genomic_DNA"/>
</dbReference>
<name>A0A0S7XM33_UNCSA</name>
<feature type="chain" id="PRO_5006640133" description="Leucine-binding protein domain-containing protein" evidence="1">
    <location>
        <begin position="27"/>
        <end position="63"/>
    </location>
</feature>
<evidence type="ECO:0000313" key="2">
    <source>
        <dbReference type="EMBL" id="KPJ63251.1"/>
    </source>
</evidence>
<comment type="caution">
    <text evidence="2">The sequence shown here is derived from an EMBL/GenBank/DDBJ whole genome shotgun (WGS) entry which is preliminary data.</text>
</comment>
<feature type="signal peptide" evidence="1">
    <location>
        <begin position="1"/>
        <end position="26"/>
    </location>
</feature>
<accession>A0A0S7XM33</accession>